<accession>A0A843VWR4</accession>
<comment type="caution">
    <text evidence="2">The sequence shown here is derived from an EMBL/GenBank/DDBJ whole genome shotgun (WGS) entry which is preliminary data.</text>
</comment>
<gene>
    <name evidence="2" type="ORF">Taro_031463</name>
</gene>
<feature type="non-terminal residue" evidence="2">
    <location>
        <position position="274"/>
    </location>
</feature>
<sequence length="274" mass="30896">RNLTASFDAVNIRGISRFCHGSVDTPVDGVDTGSEFLKLFHEIRCVDTASGSVDTRPSIQKTRFAHMGQCVDTLSGSVDTLRLNFHLKIHLDMWPPRDQWDWSWIMFPRTLRLLMDIWGYKYPCVWYSKGIPRKSKPRAFWKRARRAGKRHLHPQKQSSAAKGRRRRRREGAHDCSSAGPEGDPAESVFGQSVKFSGESVYSPIRSPTASSSVLEAGEKEGDTSVTAASRGIGKSSSIFSAFPQWQEGVSSLREGTWWYRMLEVSGEVLEVREQ</sequence>
<feature type="non-terminal residue" evidence="2">
    <location>
        <position position="1"/>
    </location>
</feature>
<reference evidence="2" key="1">
    <citation type="submission" date="2017-07" db="EMBL/GenBank/DDBJ databases">
        <title>Taro Niue Genome Assembly and Annotation.</title>
        <authorList>
            <person name="Atibalentja N."/>
            <person name="Keating K."/>
            <person name="Fields C.J."/>
        </authorList>
    </citation>
    <scope>NUCLEOTIDE SEQUENCE</scope>
    <source>
        <strain evidence="2">Niue_2</strain>
        <tissue evidence="2">Leaf</tissue>
    </source>
</reference>
<name>A0A843VWR4_COLES</name>
<feature type="region of interest" description="Disordered" evidence="1">
    <location>
        <begin position="143"/>
        <end position="188"/>
    </location>
</feature>
<dbReference type="EMBL" id="NMUH01002232">
    <property type="protein sequence ID" value="MQL98747.1"/>
    <property type="molecule type" value="Genomic_DNA"/>
</dbReference>
<proteinExistence type="predicted"/>
<feature type="compositionally biased region" description="Basic residues" evidence="1">
    <location>
        <begin position="143"/>
        <end position="154"/>
    </location>
</feature>
<keyword evidence="3" id="KW-1185">Reference proteome</keyword>
<protein>
    <submittedName>
        <fullName evidence="2">Uncharacterized protein</fullName>
    </submittedName>
</protein>
<dbReference type="AlphaFoldDB" id="A0A843VWR4"/>
<organism evidence="2 3">
    <name type="scientific">Colocasia esculenta</name>
    <name type="common">Wild taro</name>
    <name type="synonym">Arum esculentum</name>
    <dbReference type="NCBI Taxonomy" id="4460"/>
    <lineage>
        <taxon>Eukaryota</taxon>
        <taxon>Viridiplantae</taxon>
        <taxon>Streptophyta</taxon>
        <taxon>Embryophyta</taxon>
        <taxon>Tracheophyta</taxon>
        <taxon>Spermatophyta</taxon>
        <taxon>Magnoliopsida</taxon>
        <taxon>Liliopsida</taxon>
        <taxon>Araceae</taxon>
        <taxon>Aroideae</taxon>
        <taxon>Colocasieae</taxon>
        <taxon>Colocasia</taxon>
    </lineage>
</organism>
<dbReference type="Proteomes" id="UP000652761">
    <property type="component" value="Unassembled WGS sequence"/>
</dbReference>
<evidence type="ECO:0000313" key="2">
    <source>
        <dbReference type="EMBL" id="MQL98747.1"/>
    </source>
</evidence>
<evidence type="ECO:0000313" key="3">
    <source>
        <dbReference type="Proteomes" id="UP000652761"/>
    </source>
</evidence>
<evidence type="ECO:0000256" key="1">
    <source>
        <dbReference type="SAM" id="MobiDB-lite"/>
    </source>
</evidence>